<dbReference type="InterPro" id="IPR033562">
    <property type="entry name" value="PLPL"/>
</dbReference>
<dbReference type="GO" id="GO:0016020">
    <property type="term" value="C:membrane"/>
    <property type="evidence" value="ECO:0007669"/>
    <property type="project" value="TreeGrafter"/>
</dbReference>
<dbReference type="Pfam" id="PF01734">
    <property type="entry name" value="Patatin"/>
    <property type="match status" value="1"/>
</dbReference>
<dbReference type="InterPro" id="IPR016035">
    <property type="entry name" value="Acyl_Trfase/lysoPLipase"/>
</dbReference>
<dbReference type="PANTHER" id="PTHR12406:SF7">
    <property type="entry name" value="PATATIN-LIKE PHOSPHOLIPASE DOMAIN-CONTAINING PROTEIN 4"/>
    <property type="match status" value="1"/>
</dbReference>
<evidence type="ECO:0000259" key="2">
    <source>
        <dbReference type="PROSITE" id="PS51635"/>
    </source>
</evidence>
<evidence type="ECO:0000256" key="1">
    <source>
        <dbReference type="ARBA" id="ARBA00023098"/>
    </source>
</evidence>
<organism evidence="3">
    <name type="scientific">viral metagenome</name>
    <dbReference type="NCBI Taxonomy" id="1070528"/>
    <lineage>
        <taxon>unclassified sequences</taxon>
        <taxon>metagenomes</taxon>
        <taxon>organismal metagenomes</taxon>
    </lineage>
</organism>
<dbReference type="PROSITE" id="PS51635">
    <property type="entry name" value="PNPLA"/>
    <property type="match status" value="1"/>
</dbReference>
<feature type="domain" description="PNPLA" evidence="2">
    <location>
        <begin position="23"/>
        <end position="178"/>
    </location>
</feature>
<reference evidence="3" key="1">
    <citation type="journal article" date="2020" name="Nature">
        <title>Giant virus diversity and host interactions through global metagenomics.</title>
        <authorList>
            <person name="Schulz F."/>
            <person name="Roux S."/>
            <person name="Paez-Espino D."/>
            <person name="Jungbluth S."/>
            <person name="Walsh D.A."/>
            <person name="Denef V.J."/>
            <person name="McMahon K.D."/>
            <person name="Konstantinidis K.T."/>
            <person name="Eloe-Fadrosh E.A."/>
            <person name="Kyrpides N.C."/>
            <person name="Woyke T."/>
        </authorList>
    </citation>
    <scope>NUCLEOTIDE SEQUENCE</scope>
    <source>
        <strain evidence="3">GVMAG-M-3300009422-16</strain>
    </source>
</reference>
<dbReference type="GO" id="GO:0055088">
    <property type="term" value="P:lipid homeostasis"/>
    <property type="evidence" value="ECO:0007669"/>
    <property type="project" value="TreeGrafter"/>
</dbReference>
<proteinExistence type="predicted"/>
<accession>A0A6C0B4C5</accession>
<sequence>MDYKIIELMENLPEPLSTQHINLVCDSGAFNGSYLLGCMQYLKELEKKRFIKINKLSGSSIGSLLSFLYIIDKLDDYKTSYKDIRNGFKNDFCLKSFKKILNLFFSNLDKDTYKKLNNKLYINYYNINTNKEVIVSSYNNNNDIKEAILSSSFIPYIMNGELCYNGNIDGINPYIFKERTVDDNKILFIRLTSYGKLKKMLNIKGEHNYSERMLEGILDTHRFFKGDPSKLCSWVNNWGITDYVAFRLRQIFWLTVVLCCYILNKIKPYIPNFIINNKIVNTLSDFIHKIYQDIFIIFYNS</sequence>
<dbReference type="SUPFAM" id="SSF52151">
    <property type="entry name" value="FabD/lysophospholipase-like"/>
    <property type="match status" value="1"/>
</dbReference>
<protein>
    <recommendedName>
        <fullName evidence="2">PNPLA domain-containing protein</fullName>
    </recommendedName>
</protein>
<name>A0A6C0B4C5_9ZZZZ</name>
<dbReference type="GO" id="GO:0019433">
    <property type="term" value="P:triglyceride catabolic process"/>
    <property type="evidence" value="ECO:0007669"/>
    <property type="project" value="TreeGrafter"/>
</dbReference>
<dbReference type="EMBL" id="MN739065">
    <property type="protein sequence ID" value="QHS86912.1"/>
    <property type="molecule type" value="Genomic_DNA"/>
</dbReference>
<dbReference type="PANTHER" id="PTHR12406">
    <property type="entry name" value="CALCIUM-INDEPENDENT PHOSPHOLIPASE A2 IPLA2 -RELATED"/>
    <property type="match status" value="1"/>
</dbReference>
<dbReference type="Gene3D" id="3.40.1090.10">
    <property type="entry name" value="Cytosolic phospholipase A2 catalytic domain"/>
    <property type="match status" value="1"/>
</dbReference>
<dbReference type="GO" id="GO:0004806">
    <property type="term" value="F:triacylglycerol lipase activity"/>
    <property type="evidence" value="ECO:0007669"/>
    <property type="project" value="TreeGrafter"/>
</dbReference>
<dbReference type="GO" id="GO:0005737">
    <property type="term" value="C:cytoplasm"/>
    <property type="evidence" value="ECO:0007669"/>
    <property type="project" value="TreeGrafter"/>
</dbReference>
<dbReference type="GO" id="GO:0005811">
    <property type="term" value="C:lipid droplet"/>
    <property type="evidence" value="ECO:0007669"/>
    <property type="project" value="TreeGrafter"/>
</dbReference>
<evidence type="ECO:0000313" key="3">
    <source>
        <dbReference type="EMBL" id="QHS86912.1"/>
    </source>
</evidence>
<dbReference type="AlphaFoldDB" id="A0A6C0B4C5"/>
<dbReference type="InterPro" id="IPR002641">
    <property type="entry name" value="PNPLA_dom"/>
</dbReference>
<keyword evidence="1" id="KW-0443">Lipid metabolism</keyword>